<evidence type="ECO:0000256" key="4">
    <source>
        <dbReference type="ARBA" id="ARBA00022840"/>
    </source>
</evidence>
<dbReference type="InterPro" id="IPR042099">
    <property type="entry name" value="ANL_N_sf"/>
</dbReference>
<dbReference type="InterPro" id="IPR000073">
    <property type="entry name" value="AB_hydrolase_1"/>
</dbReference>
<dbReference type="NCBIfam" id="NF005898">
    <property type="entry name" value="PRK07868.1"/>
    <property type="match status" value="1"/>
</dbReference>
<organism evidence="7 8">
    <name type="scientific">Rhodococcus chondri</name>
    <dbReference type="NCBI Taxonomy" id="3065941"/>
    <lineage>
        <taxon>Bacteria</taxon>
        <taxon>Bacillati</taxon>
        <taxon>Actinomycetota</taxon>
        <taxon>Actinomycetes</taxon>
        <taxon>Mycobacteriales</taxon>
        <taxon>Nocardiaceae</taxon>
        <taxon>Rhodococcus</taxon>
    </lineage>
</organism>
<dbReference type="RefSeq" id="WP_330151645.1">
    <property type="nucleotide sequence ID" value="NZ_JAUZMZ010000035.1"/>
</dbReference>
<dbReference type="Pfam" id="PF00501">
    <property type="entry name" value="AMP-binding"/>
    <property type="match status" value="1"/>
</dbReference>
<evidence type="ECO:0000259" key="5">
    <source>
        <dbReference type="Pfam" id="PF00501"/>
    </source>
</evidence>
<feature type="domain" description="AMP-dependent synthetase/ligase" evidence="5">
    <location>
        <begin position="466"/>
        <end position="800"/>
    </location>
</feature>
<keyword evidence="3" id="KW-0547">Nucleotide-binding</keyword>
<dbReference type="Pfam" id="PF00561">
    <property type="entry name" value="Abhydrolase_1"/>
    <property type="match status" value="1"/>
</dbReference>
<dbReference type="Gene3D" id="3.40.50.12780">
    <property type="entry name" value="N-terminal domain of ligase-like"/>
    <property type="match status" value="1"/>
</dbReference>
<dbReference type="PANTHER" id="PTHR43107:SF15">
    <property type="entry name" value="FATTY ACID TRANSPORT PROTEIN 3, ISOFORM A"/>
    <property type="match status" value="1"/>
</dbReference>
<feature type="domain" description="AB hydrolase-1" evidence="6">
    <location>
        <begin position="135"/>
        <end position="351"/>
    </location>
</feature>
<comment type="caution">
    <text evidence="7">The sequence shown here is derived from an EMBL/GenBank/DDBJ whole genome shotgun (WGS) entry which is preliminary data.</text>
</comment>
<proteinExistence type="inferred from homology"/>
<dbReference type="Gene3D" id="3.40.50.1820">
    <property type="entry name" value="alpha/beta hydrolase"/>
    <property type="match status" value="1"/>
</dbReference>
<dbReference type="InterPro" id="IPR000873">
    <property type="entry name" value="AMP-dep_synth/lig_dom"/>
</dbReference>
<name>A0ABU7JQB6_9NOCA</name>
<keyword evidence="8" id="KW-1185">Reference proteome</keyword>
<dbReference type="PANTHER" id="PTHR43107">
    <property type="entry name" value="LONG-CHAIN FATTY ACID TRANSPORT PROTEIN"/>
    <property type="match status" value="1"/>
</dbReference>
<protein>
    <submittedName>
        <fullName evidence="7">Acyl-CoA synthetase</fullName>
    </submittedName>
</protein>
<reference evidence="7 8" key="1">
    <citation type="submission" date="2023-08" db="EMBL/GenBank/DDBJ databases">
        <authorList>
            <person name="Girao M."/>
            <person name="Carvalho M.F."/>
        </authorList>
    </citation>
    <scope>NUCLEOTIDE SEQUENCE [LARGE SCALE GENOMIC DNA]</scope>
    <source>
        <strain evidence="7 8">CC-R104</strain>
    </source>
</reference>
<evidence type="ECO:0000259" key="6">
    <source>
        <dbReference type="Pfam" id="PF00561"/>
    </source>
</evidence>
<dbReference type="SUPFAM" id="SSF53474">
    <property type="entry name" value="alpha/beta-Hydrolases"/>
    <property type="match status" value="1"/>
</dbReference>
<dbReference type="Proteomes" id="UP001331936">
    <property type="component" value="Unassembled WGS sequence"/>
</dbReference>
<sequence>MQSDQARRGGGKRYVGLDSESVVGPLRRIVATAQNGLEVIRFGGLDAGPSAAPYQVVERTAMYRLRRYFPDSETATSGIPVVLVPPMMVSADVYDVTRDKGAAGVLHAAGLDPWVADFGSPDKEEGGWNRTLTDHILALDEIVDHVRDYTGHDIHLAGYSQGGMFCYQVAAYRRSRGIASLITFGSPVDTLAALPFGIPEVVATRSADFLADHVFNRLAISGWMARTGFQLLDPVKTLRSRLDFLLQLHDREALLPREPQRRFLDTEGWVGWSGPAVAELLRQFIAHNRMVSGGFVINDRAVTLAEITCPVLAFVGEVDDIGQPLAVRGIRRAAPRAEVFEYSLRAGHFGLVVGTVAGQQTWPAVSEWVHWQEGVGARPGGIVPMAAPDPHSEGETGVSLGNRFAHTVTTIADVGADVGKGFAEIAAGTVRGARELTGEAARTLPRLARLGQIQPRTRISVGSLLAEQGRRAPQRECFIFDDRVYTYEAVNRRIDNVVRGLVHSGVRPAMHVGVLMETRPPSAMAAATAVSRIGGVSVLLAPGADVAESIRLGNVEKIVTDPENLARATATGLPVLVLGGGDVRELGIQPGTDVVDLERLDITDVQLPGWYVPDPGLARELAFVLFTGSGDTLQMKRITNYRWALSAFGTASAASLGRGDTVYCLAPLHHSSGLLVSFGGALAGGARIALSRGLDPARFSDEIHRYGVTVVTYTWSMMREILDSPSLHIDDIHPVRLFIGSGMTARLWRRTLEQFAPARILEFYASTEGDIVLANVSGAKIGSKGRPLPGSAEVRLAAYDPVAGRLIEDDRGFVRECGDNEMGVLLGRPGAATETFTGVMRGVFEPGDVWIPTENLFRRDADGDYWLLDNKRTVIVTPHGPVYAQPVIDVLGMIPRIDLAVAYGITVGETELAVAACTLRENKAPTAAEITAALDELPVDERPDLVHIVPSIPLGPSYRPAVDALRARGLPNPTVRSWYADHATGTYRRFTKAVAARLAAGTLGPEPAAR</sequence>
<keyword evidence="2" id="KW-0436">Ligase</keyword>
<evidence type="ECO:0000256" key="3">
    <source>
        <dbReference type="ARBA" id="ARBA00022741"/>
    </source>
</evidence>
<evidence type="ECO:0000313" key="8">
    <source>
        <dbReference type="Proteomes" id="UP001331936"/>
    </source>
</evidence>
<comment type="similarity">
    <text evidence="1">Belongs to the ATP-dependent AMP-binding enzyme family.</text>
</comment>
<evidence type="ECO:0000256" key="2">
    <source>
        <dbReference type="ARBA" id="ARBA00022598"/>
    </source>
</evidence>
<dbReference type="EMBL" id="JAUZMZ010000035">
    <property type="protein sequence ID" value="MEE2032218.1"/>
    <property type="molecule type" value="Genomic_DNA"/>
</dbReference>
<accession>A0ABU7JQB6</accession>
<evidence type="ECO:0000256" key="1">
    <source>
        <dbReference type="ARBA" id="ARBA00006432"/>
    </source>
</evidence>
<gene>
    <name evidence="7" type="ORF">Q8814_08875</name>
</gene>
<evidence type="ECO:0000313" key="7">
    <source>
        <dbReference type="EMBL" id="MEE2032218.1"/>
    </source>
</evidence>
<dbReference type="InterPro" id="IPR029058">
    <property type="entry name" value="AB_hydrolase_fold"/>
</dbReference>
<keyword evidence="4" id="KW-0067">ATP-binding</keyword>
<dbReference type="SUPFAM" id="SSF56801">
    <property type="entry name" value="Acetyl-CoA synthetase-like"/>
    <property type="match status" value="1"/>
</dbReference>